<reference evidence="1 2" key="1">
    <citation type="journal article" date="2016" name="Proc. Natl. Acad. Sci. U.S.A.">
        <title>Comparative genomics of biotechnologically important yeasts.</title>
        <authorList>
            <person name="Riley R."/>
            <person name="Haridas S."/>
            <person name="Wolfe K.H."/>
            <person name="Lopes M.R."/>
            <person name="Hittinger C.T."/>
            <person name="Goeker M."/>
            <person name="Salamov A.A."/>
            <person name="Wisecaver J.H."/>
            <person name="Long T.M."/>
            <person name="Calvey C.H."/>
            <person name="Aerts A.L."/>
            <person name="Barry K.W."/>
            <person name="Choi C."/>
            <person name="Clum A."/>
            <person name="Coughlan A.Y."/>
            <person name="Deshpande S."/>
            <person name="Douglass A.P."/>
            <person name="Hanson S.J."/>
            <person name="Klenk H.-P."/>
            <person name="LaButti K.M."/>
            <person name="Lapidus A."/>
            <person name="Lindquist E.A."/>
            <person name="Lipzen A.M."/>
            <person name="Meier-Kolthoff J.P."/>
            <person name="Ohm R.A."/>
            <person name="Otillar R.P."/>
            <person name="Pangilinan J.L."/>
            <person name="Peng Y."/>
            <person name="Rokas A."/>
            <person name="Rosa C.A."/>
            <person name="Scheuner C."/>
            <person name="Sibirny A.A."/>
            <person name="Slot J.C."/>
            <person name="Stielow J.B."/>
            <person name="Sun H."/>
            <person name="Kurtzman C.P."/>
            <person name="Blackwell M."/>
            <person name="Grigoriev I.V."/>
            <person name="Jeffries T.W."/>
        </authorList>
    </citation>
    <scope>NUCLEOTIDE SEQUENCE [LARGE SCALE GENOMIC DNA]</scope>
    <source>
        <strain evidence="1 2">NRRL Y-2026</strain>
    </source>
</reference>
<name>A0A1E3NDF8_9ASCO</name>
<gene>
    <name evidence="1" type="ORF">PICMEDRAFT_60627</name>
</gene>
<dbReference type="AlphaFoldDB" id="A0A1E3NDF8"/>
<proteinExistence type="predicted"/>
<dbReference type="GeneID" id="30180138"/>
<dbReference type="EMBL" id="KV454008">
    <property type="protein sequence ID" value="ODQ44159.1"/>
    <property type="molecule type" value="Genomic_DNA"/>
</dbReference>
<keyword evidence="2" id="KW-1185">Reference proteome</keyword>
<sequence>MQVVTAKRLLFCADDDKREWLLGRLRESWDFFCSFEYNRWQGRYYVQPQLMYANGKMPLNTG</sequence>
<protein>
    <submittedName>
        <fullName evidence="1">Uncharacterized protein</fullName>
    </submittedName>
</protein>
<dbReference type="Proteomes" id="UP000094455">
    <property type="component" value="Unassembled WGS sequence"/>
</dbReference>
<dbReference type="RefSeq" id="XP_019015272.1">
    <property type="nucleotide sequence ID" value="XM_019163451.1"/>
</dbReference>
<evidence type="ECO:0000313" key="2">
    <source>
        <dbReference type="Proteomes" id="UP000094455"/>
    </source>
</evidence>
<organism evidence="1 2">
    <name type="scientific">Pichia membranifaciens NRRL Y-2026</name>
    <dbReference type="NCBI Taxonomy" id="763406"/>
    <lineage>
        <taxon>Eukaryota</taxon>
        <taxon>Fungi</taxon>
        <taxon>Dikarya</taxon>
        <taxon>Ascomycota</taxon>
        <taxon>Saccharomycotina</taxon>
        <taxon>Pichiomycetes</taxon>
        <taxon>Pichiales</taxon>
        <taxon>Pichiaceae</taxon>
        <taxon>Pichia</taxon>
    </lineage>
</organism>
<evidence type="ECO:0000313" key="1">
    <source>
        <dbReference type="EMBL" id="ODQ44159.1"/>
    </source>
</evidence>
<accession>A0A1E3NDF8</accession>